<dbReference type="PANTHER" id="PTHR46807:SF1">
    <property type="entry name" value="TRANSCRIPTION FACTOR PIF3"/>
    <property type="match status" value="1"/>
</dbReference>
<dbReference type="AlphaFoldDB" id="A0ABD1TW17"/>
<dbReference type="CDD" id="cd11445">
    <property type="entry name" value="bHLH_AtPIF_like"/>
    <property type="match status" value="1"/>
</dbReference>
<organism evidence="7 8">
    <name type="scientific">Abeliophyllum distichum</name>
    <dbReference type="NCBI Taxonomy" id="126358"/>
    <lineage>
        <taxon>Eukaryota</taxon>
        <taxon>Viridiplantae</taxon>
        <taxon>Streptophyta</taxon>
        <taxon>Embryophyta</taxon>
        <taxon>Tracheophyta</taxon>
        <taxon>Spermatophyta</taxon>
        <taxon>Magnoliopsida</taxon>
        <taxon>eudicotyledons</taxon>
        <taxon>Gunneridae</taxon>
        <taxon>Pentapetalae</taxon>
        <taxon>asterids</taxon>
        <taxon>lamiids</taxon>
        <taxon>Lamiales</taxon>
        <taxon>Oleaceae</taxon>
        <taxon>Forsythieae</taxon>
        <taxon>Abeliophyllum</taxon>
    </lineage>
</organism>
<dbReference type="GO" id="GO:0010017">
    <property type="term" value="P:red or far-red light signaling pathway"/>
    <property type="evidence" value="ECO:0007669"/>
    <property type="project" value="UniProtKB-ARBA"/>
</dbReference>
<feature type="domain" description="BHLH" evidence="6">
    <location>
        <begin position="139"/>
        <end position="188"/>
    </location>
</feature>
<dbReference type="Pfam" id="PF00010">
    <property type="entry name" value="HLH"/>
    <property type="match status" value="1"/>
</dbReference>
<evidence type="ECO:0000259" key="6">
    <source>
        <dbReference type="PROSITE" id="PS50888"/>
    </source>
</evidence>
<evidence type="ECO:0000313" key="8">
    <source>
        <dbReference type="Proteomes" id="UP001604336"/>
    </source>
</evidence>
<sequence>MSDQEEEKEVNLPTEAETNEEESTIYDNISLLPESGQSFDQLSLWLHTTTSSSSSFSAVHNISDIFNVLSNFDIPEEGIAVGKSVPPMKETGEKGETSGAKRMSKYFSGSTEISDKFEEGVHGGDLKSMGECIKQKRTRSTHVHNMKERLRRQRLKEKIEAFQEIVPNCSKKDKASTLDDTINYIKALQTQVQVMSMGEGFTMFQSPFMLQCGGHHGMQIPAIFPYMNVEPWRGFGMARYGMGMSAPFNCPMNQLALHSPWSSTSGSSTSGLPILGEKGVCSNPLASSPFTTSTYTWTPLSMSSLPFGSKSTLPGERNSQSVPSSCTSELCQMPAISQLLPLRGSTARVLPSQIILPEVRGTSRVVVQTQSPITRVYETQRRQQHLMTWPIFSHIWSNNFPQSCYINLNTNFVGALLRIVNFGLYSVLSSFLKSGKKRVLVMSKPLRRRRGLRGKMEFNSILTS</sequence>
<dbReference type="InterPro" id="IPR011598">
    <property type="entry name" value="bHLH_dom"/>
</dbReference>
<keyword evidence="8" id="KW-1185">Reference proteome</keyword>
<dbReference type="SMART" id="SM00353">
    <property type="entry name" value="HLH"/>
    <property type="match status" value="1"/>
</dbReference>
<keyword evidence="2" id="KW-0805">Transcription regulation</keyword>
<dbReference type="InterPro" id="IPR047265">
    <property type="entry name" value="PIF1-like_bHLH"/>
</dbReference>
<feature type="region of interest" description="Disordered" evidence="5">
    <location>
        <begin position="1"/>
        <end position="23"/>
    </location>
</feature>
<evidence type="ECO:0000256" key="5">
    <source>
        <dbReference type="SAM" id="MobiDB-lite"/>
    </source>
</evidence>
<keyword evidence="4" id="KW-0539">Nucleus</keyword>
<protein>
    <submittedName>
        <fullName evidence="7">Transcription factor APG-like</fullName>
    </submittedName>
</protein>
<dbReference type="Gene3D" id="4.10.280.10">
    <property type="entry name" value="Helix-loop-helix DNA-binding domain"/>
    <property type="match status" value="1"/>
</dbReference>
<dbReference type="SUPFAM" id="SSF47459">
    <property type="entry name" value="HLH, helix-loop-helix DNA-binding domain"/>
    <property type="match status" value="1"/>
</dbReference>
<evidence type="ECO:0000256" key="1">
    <source>
        <dbReference type="ARBA" id="ARBA00004123"/>
    </source>
</evidence>
<name>A0ABD1TW17_9LAMI</name>
<comment type="caution">
    <text evidence="7">The sequence shown here is derived from an EMBL/GenBank/DDBJ whole genome shotgun (WGS) entry which is preliminary data.</text>
</comment>
<evidence type="ECO:0000313" key="7">
    <source>
        <dbReference type="EMBL" id="KAL2516929.1"/>
    </source>
</evidence>
<dbReference type="PROSITE" id="PS50888">
    <property type="entry name" value="BHLH"/>
    <property type="match status" value="1"/>
</dbReference>
<dbReference type="PANTHER" id="PTHR46807">
    <property type="entry name" value="TRANSCRIPTION FACTOR PIF3"/>
    <property type="match status" value="1"/>
</dbReference>
<dbReference type="EMBL" id="JBFOLK010000004">
    <property type="protein sequence ID" value="KAL2516929.1"/>
    <property type="molecule type" value="Genomic_DNA"/>
</dbReference>
<dbReference type="Proteomes" id="UP001604336">
    <property type="component" value="Unassembled WGS sequence"/>
</dbReference>
<evidence type="ECO:0000256" key="4">
    <source>
        <dbReference type="ARBA" id="ARBA00023242"/>
    </source>
</evidence>
<proteinExistence type="predicted"/>
<gene>
    <name evidence="7" type="ORF">Adt_13176</name>
</gene>
<dbReference type="GO" id="GO:0005634">
    <property type="term" value="C:nucleus"/>
    <property type="evidence" value="ECO:0007669"/>
    <property type="project" value="UniProtKB-SubCell"/>
</dbReference>
<comment type="subcellular location">
    <subcellularLocation>
        <location evidence="1">Nucleus</location>
    </subcellularLocation>
</comment>
<evidence type="ECO:0000256" key="2">
    <source>
        <dbReference type="ARBA" id="ARBA00023015"/>
    </source>
</evidence>
<dbReference type="InterPro" id="IPR036638">
    <property type="entry name" value="HLH_DNA-bd_sf"/>
</dbReference>
<keyword evidence="3" id="KW-0804">Transcription</keyword>
<dbReference type="InterPro" id="IPR044273">
    <property type="entry name" value="PIF3-like"/>
</dbReference>
<evidence type="ECO:0000256" key="3">
    <source>
        <dbReference type="ARBA" id="ARBA00023163"/>
    </source>
</evidence>
<reference evidence="8" key="1">
    <citation type="submission" date="2024-07" db="EMBL/GenBank/DDBJ databases">
        <title>Two chromosome-level genome assemblies of Korean endemic species Abeliophyllum distichum and Forsythia ovata (Oleaceae).</title>
        <authorList>
            <person name="Jang H."/>
        </authorList>
    </citation>
    <scope>NUCLEOTIDE SEQUENCE [LARGE SCALE GENOMIC DNA]</scope>
</reference>
<accession>A0ABD1TW17</accession>